<dbReference type="OrthoDB" id="9808397at2"/>
<name>A0A517XVS5_9BACT</name>
<protein>
    <submittedName>
        <fullName evidence="6">ATPase RavA</fullName>
        <ecNumber evidence="6">3.6.3.-</ecNumber>
    </submittedName>
</protein>
<feature type="domain" description="ChlI/MoxR AAA lid" evidence="5">
    <location>
        <begin position="231"/>
        <end position="291"/>
    </location>
</feature>
<organism evidence="6 7">
    <name type="scientific">Urbifossiella limnaea</name>
    <dbReference type="NCBI Taxonomy" id="2528023"/>
    <lineage>
        <taxon>Bacteria</taxon>
        <taxon>Pseudomonadati</taxon>
        <taxon>Planctomycetota</taxon>
        <taxon>Planctomycetia</taxon>
        <taxon>Gemmatales</taxon>
        <taxon>Gemmataceae</taxon>
        <taxon>Urbifossiella</taxon>
    </lineage>
</organism>
<evidence type="ECO:0000313" key="6">
    <source>
        <dbReference type="EMBL" id="QDU21574.1"/>
    </source>
</evidence>
<dbReference type="EC" id="3.6.3.-" evidence="6"/>
<dbReference type="InterPro" id="IPR011703">
    <property type="entry name" value="ATPase_AAA-3"/>
</dbReference>
<dbReference type="Pfam" id="PF07726">
    <property type="entry name" value="AAA_3"/>
    <property type="match status" value="1"/>
</dbReference>
<gene>
    <name evidence="6" type="primary">ravA_7</name>
    <name evidence="6" type="ORF">ETAA1_35440</name>
</gene>
<proteinExistence type="inferred from homology"/>
<dbReference type="AlphaFoldDB" id="A0A517XVS5"/>
<dbReference type="InterPro" id="IPR050764">
    <property type="entry name" value="CbbQ/NirQ/NorQ/GpvN"/>
</dbReference>
<evidence type="ECO:0000259" key="5">
    <source>
        <dbReference type="Pfam" id="PF17863"/>
    </source>
</evidence>
<keyword evidence="6" id="KW-0378">Hydrolase</keyword>
<evidence type="ECO:0000256" key="3">
    <source>
        <dbReference type="ARBA" id="ARBA00061607"/>
    </source>
</evidence>
<evidence type="ECO:0000259" key="4">
    <source>
        <dbReference type="Pfam" id="PF07726"/>
    </source>
</evidence>
<feature type="domain" description="ATPase AAA-3" evidence="4">
    <location>
        <begin position="38"/>
        <end position="168"/>
    </location>
</feature>
<dbReference type="PIRSF" id="PIRSF002849">
    <property type="entry name" value="AAA_ATPase_chaperone_MoxR_prd"/>
    <property type="match status" value="1"/>
</dbReference>
<dbReference type="PANTHER" id="PTHR42759:SF5">
    <property type="entry name" value="METHANOL DEHYDROGENASE REGULATOR"/>
    <property type="match status" value="1"/>
</dbReference>
<dbReference type="Gene3D" id="3.40.50.300">
    <property type="entry name" value="P-loop containing nucleotide triphosphate hydrolases"/>
    <property type="match status" value="1"/>
</dbReference>
<dbReference type="EMBL" id="CP036273">
    <property type="protein sequence ID" value="QDU21574.1"/>
    <property type="molecule type" value="Genomic_DNA"/>
</dbReference>
<reference evidence="6 7" key="1">
    <citation type="submission" date="2019-02" db="EMBL/GenBank/DDBJ databases">
        <title>Deep-cultivation of Planctomycetes and their phenomic and genomic characterization uncovers novel biology.</title>
        <authorList>
            <person name="Wiegand S."/>
            <person name="Jogler M."/>
            <person name="Boedeker C."/>
            <person name="Pinto D."/>
            <person name="Vollmers J."/>
            <person name="Rivas-Marin E."/>
            <person name="Kohn T."/>
            <person name="Peeters S.H."/>
            <person name="Heuer A."/>
            <person name="Rast P."/>
            <person name="Oberbeckmann S."/>
            <person name="Bunk B."/>
            <person name="Jeske O."/>
            <person name="Meyerdierks A."/>
            <person name="Storesund J.E."/>
            <person name="Kallscheuer N."/>
            <person name="Luecker S."/>
            <person name="Lage O.M."/>
            <person name="Pohl T."/>
            <person name="Merkel B.J."/>
            <person name="Hornburger P."/>
            <person name="Mueller R.-W."/>
            <person name="Bruemmer F."/>
            <person name="Labrenz M."/>
            <person name="Spormann A.M."/>
            <person name="Op den Camp H."/>
            <person name="Overmann J."/>
            <person name="Amann R."/>
            <person name="Jetten M.S.M."/>
            <person name="Mascher T."/>
            <person name="Medema M.H."/>
            <person name="Devos D.P."/>
            <person name="Kaster A.-K."/>
            <person name="Ovreas L."/>
            <person name="Rohde M."/>
            <person name="Galperin M.Y."/>
            <person name="Jogler C."/>
        </authorList>
    </citation>
    <scope>NUCLEOTIDE SEQUENCE [LARGE SCALE GENOMIC DNA]</scope>
    <source>
        <strain evidence="6 7">ETA_A1</strain>
    </source>
</reference>
<accession>A0A517XVS5</accession>
<keyword evidence="7" id="KW-1185">Reference proteome</keyword>
<dbReference type="PANTHER" id="PTHR42759">
    <property type="entry name" value="MOXR FAMILY PROTEIN"/>
    <property type="match status" value="1"/>
</dbReference>
<evidence type="ECO:0000256" key="2">
    <source>
        <dbReference type="ARBA" id="ARBA00022840"/>
    </source>
</evidence>
<dbReference type="CDD" id="cd00009">
    <property type="entry name" value="AAA"/>
    <property type="match status" value="1"/>
</dbReference>
<comment type="similarity">
    <text evidence="3">Belongs to the MoxR family.</text>
</comment>
<keyword evidence="2" id="KW-0067">ATP-binding</keyword>
<dbReference type="GO" id="GO:0016887">
    <property type="term" value="F:ATP hydrolysis activity"/>
    <property type="evidence" value="ECO:0007669"/>
    <property type="project" value="InterPro"/>
</dbReference>
<dbReference type="SUPFAM" id="SSF52540">
    <property type="entry name" value="P-loop containing nucleoside triphosphate hydrolases"/>
    <property type="match status" value="1"/>
</dbReference>
<dbReference type="Proteomes" id="UP000319576">
    <property type="component" value="Chromosome"/>
</dbReference>
<dbReference type="InterPro" id="IPR027417">
    <property type="entry name" value="P-loop_NTPase"/>
</dbReference>
<evidence type="ECO:0000256" key="1">
    <source>
        <dbReference type="ARBA" id="ARBA00022741"/>
    </source>
</evidence>
<evidence type="ECO:0000313" key="7">
    <source>
        <dbReference type="Proteomes" id="UP000319576"/>
    </source>
</evidence>
<dbReference type="KEGG" id="uli:ETAA1_35440"/>
<dbReference type="FunFam" id="3.40.50.300:FF:000640">
    <property type="entry name" value="MoxR family ATPase"/>
    <property type="match status" value="1"/>
</dbReference>
<dbReference type="Pfam" id="PF17863">
    <property type="entry name" value="AAA_lid_2"/>
    <property type="match status" value="1"/>
</dbReference>
<dbReference type="Gene3D" id="1.10.8.80">
    <property type="entry name" value="Magnesium chelatase subunit I, C-Terminal domain"/>
    <property type="match status" value="1"/>
</dbReference>
<keyword evidence="1" id="KW-0547">Nucleotide-binding</keyword>
<dbReference type="GO" id="GO:0005524">
    <property type="term" value="F:ATP binding"/>
    <property type="evidence" value="ECO:0007669"/>
    <property type="project" value="UniProtKB-KW"/>
</dbReference>
<dbReference type="InterPro" id="IPR041628">
    <property type="entry name" value="ChlI/MoxR_AAA_lid"/>
</dbReference>
<sequence length="311" mass="33143">MPDAAASLAALRENVGRVFLGKPEVVRLAVVALLADGHLLLEDVPGVGKTLLAKALARSLACKFARVQFTPDLLPGDLTGVSVWREGTGTFEFQPGPVFAEIVLADEINRATPRTQSALLEAMSERQVTLDGKTHRLGPPFLVVATQNPHEFEGTYPLPESQLDRFLLRVTVGYPGREAERAILLQHRGGEPVDALTPVVSVQALTELQACTRAVKVDAALADYVLDLVGDTRTHPDVALGASTRAALGLYRAAQANALTQGRDYVVPDDVKGLAEPVLAHRLVGRGWAAGGSPDAGPVVREIVAKRRVPT</sequence>
<dbReference type="RefSeq" id="WP_145240618.1">
    <property type="nucleotide sequence ID" value="NZ_CP036273.1"/>
</dbReference>